<gene>
    <name evidence="1" type="ORF">E2553_16055</name>
</gene>
<dbReference type="GeneID" id="97308865"/>
<dbReference type="RefSeq" id="WP_134457883.1">
    <property type="nucleotide sequence ID" value="NZ_JBHMFL010000048.1"/>
</dbReference>
<protein>
    <submittedName>
        <fullName evidence="1">Uncharacterized protein</fullName>
    </submittedName>
</protein>
<name>A0A4Y8N9G5_9BURK</name>
<dbReference type="EMBL" id="SNVI01000001">
    <property type="protein sequence ID" value="TFE46410.1"/>
    <property type="molecule type" value="Genomic_DNA"/>
</dbReference>
<dbReference type="Proteomes" id="UP000297385">
    <property type="component" value="Unassembled WGS sequence"/>
</dbReference>
<reference evidence="1 2" key="1">
    <citation type="submission" date="2019-03" db="EMBL/GenBank/DDBJ databases">
        <title>Complete Genome Sequence of Paraburkholderia dipogonis ICMP 19430T, a Nitrogen-fixing Symbiont of the South African Invasive Legume Dipogon lignosus in New Zealand.</title>
        <authorList>
            <person name="De Meyer S.E."/>
        </authorList>
    </citation>
    <scope>NUCLEOTIDE SEQUENCE [LARGE SCALE GENOMIC DNA]</scope>
    <source>
        <strain evidence="1 2">ICMP 19430</strain>
    </source>
</reference>
<accession>A0A4Y8N9G5</accession>
<sequence length="77" mass="8420">MNNPWSETLIEQTRGALQSLPVTLDGNLHLKNADDRFGHIGLRDLMTGTLTVTDKRSGETHLYGSVDDLIAAGWAVD</sequence>
<proteinExistence type="predicted"/>
<comment type="caution">
    <text evidence="1">The sequence shown here is derived from an EMBL/GenBank/DDBJ whole genome shotgun (WGS) entry which is preliminary data.</text>
</comment>
<evidence type="ECO:0000313" key="2">
    <source>
        <dbReference type="Proteomes" id="UP000297385"/>
    </source>
</evidence>
<evidence type="ECO:0000313" key="1">
    <source>
        <dbReference type="EMBL" id="TFE46410.1"/>
    </source>
</evidence>
<dbReference type="AlphaFoldDB" id="A0A4Y8N9G5"/>
<organism evidence="1 2">
    <name type="scientific">Paraburkholderia dipogonis</name>
    <dbReference type="NCBI Taxonomy" id="1211383"/>
    <lineage>
        <taxon>Bacteria</taxon>
        <taxon>Pseudomonadati</taxon>
        <taxon>Pseudomonadota</taxon>
        <taxon>Betaproteobacteria</taxon>
        <taxon>Burkholderiales</taxon>
        <taxon>Burkholderiaceae</taxon>
        <taxon>Paraburkholderia</taxon>
    </lineage>
</organism>